<evidence type="ECO:0000313" key="4">
    <source>
        <dbReference type="Proteomes" id="UP001247620"/>
    </source>
</evidence>
<dbReference type="InterPro" id="IPR035451">
    <property type="entry name" value="Ada-like_dom_sf"/>
</dbReference>
<dbReference type="RefSeq" id="WP_310102205.1">
    <property type="nucleotide sequence ID" value="NZ_JAVDUU010000005.1"/>
</dbReference>
<evidence type="ECO:0000256" key="1">
    <source>
        <dbReference type="ARBA" id="ARBA00023159"/>
    </source>
</evidence>
<name>A0ABU1TJL1_9SPHI</name>
<evidence type="ECO:0000313" key="3">
    <source>
        <dbReference type="EMBL" id="MDR6945001.1"/>
    </source>
</evidence>
<evidence type="ECO:0000259" key="2">
    <source>
        <dbReference type="Pfam" id="PF02805"/>
    </source>
</evidence>
<comment type="caution">
    <text evidence="3">The sequence shown here is derived from an EMBL/GenBank/DDBJ whole genome shotgun (WGS) entry which is preliminary data.</text>
</comment>
<accession>A0ABU1TJL1</accession>
<proteinExistence type="predicted"/>
<gene>
    <name evidence="3" type="ORF">J2W55_004869</name>
</gene>
<keyword evidence="4" id="KW-1185">Reference proteome</keyword>
<keyword evidence="3" id="KW-0489">Methyltransferase</keyword>
<keyword evidence="3" id="KW-0808">Transferase</keyword>
<dbReference type="GO" id="GO:0032259">
    <property type="term" value="P:methylation"/>
    <property type="evidence" value="ECO:0007669"/>
    <property type="project" value="UniProtKB-KW"/>
</dbReference>
<dbReference type="GO" id="GO:0008168">
    <property type="term" value="F:methyltransferase activity"/>
    <property type="evidence" value="ECO:0007669"/>
    <property type="project" value="UniProtKB-KW"/>
</dbReference>
<dbReference type="SUPFAM" id="SSF57884">
    <property type="entry name" value="Ada DNA repair protein, N-terminal domain (N-Ada 10)"/>
    <property type="match status" value="1"/>
</dbReference>
<keyword evidence="1" id="KW-0010">Activator</keyword>
<sequence>MIRHIDLGAIAFTRSRKLKLMIDEKRVQFGGNVKLKIYGTLTCGSGKRMKPENRVFFTSETEAIGLGYRPCGHCMREAYIKWKKDNRNGSVSSI</sequence>
<organism evidence="3 4">
    <name type="scientific">Mucilaginibacter pocheonensis</name>
    <dbReference type="NCBI Taxonomy" id="398050"/>
    <lineage>
        <taxon>Bacteria</taxon>
        <taxon>Pseudomonadati</taxon>
        <taxon>Bacteroidota</taxon>
        <taxon>Sphingobacteriia</taxon>
        <taxon>Sphingobacteriales</taxon>
        <taxon>Sphingobacteriaceae</taxon>
        <taxon>Mucilaginibacter</taxon>
    </lineage>
</organism>
<protein>
    <submittedName>
        <fullName evidence="3">Methylphosphotriester-DNA--protein-cysteine methyltransferase</fullName>
    </submittedName>
</protein>
<dbReference type="Proteomes" id="UP001247620">
    <property type="component" value="Unassembled WGS sequence"/>
</dbReference>
<dbReference type="Gene3D" id="3.40.10.10">
    <property type="entry name" value="DNA Methylphosphotriester Repair Domain"/>
    <property type="match status" value="1"/>
</dbReference>
<dbReference type="Pfam" id="PF02805">
    <property type="entry name" value="Ada_Zn_binding"/>
    <property type="match status" value="1"/>
</dbReference>
<reference evidence="3 4" key="1">
    <citation type="submission" date="2023-07" db="EMBL/GenBank/DDBJ databases">
        <title>Sorghum-associated microbial communities from plants grown in Nebraska, USA.</title>
        <authorList>
            <person name="Schachtman D."/>
        </authorList>
    </citation>
    <scope>NUCLEOTIDE SEQUENCE [LARGE SCALE GENOMIC DNA]</scope>
    <source>
        <strain evidence="3 4">3262</strain>
    </source>
</reference>
<dbReference type="InterPro" id="IPR004026">
    <property type="entry name" value="Ada_DNA_repair_Zn-bd"/>
</dbReference>
<dbReference type="EMBL" id="JAVDUU010000005">
    <property type="protein sequence ID" value="MDR6945001.1"/>
    <property type="molecule type" value="Genomic_DNA"/>
</dbReference>
<feature type="domain" description="Ada DNA repair metal-binding" evidence="2">
    <location>
        <begin position="30"/>
        <end position="75"/>
    </location>
</feature>